<dbReference type="AlphaFoldDB" id="A0A9D4PZV7"/>
<protein>
    <submittedName>
        <fullName evidence="1">Uncharacterized protein</fullName>
    </submittedName>
</protein>
<comment type="caution">
    <text evidence="1">The sequence shown here is derived from an EMBL/GenBank/DDBJ whole genome shotgun (WGS) entry which is preliminary data.</text>
</comment>
<sequence>MDICELIRGKDLVDRLFIRQWILGPQDVSALAGLPEVTSLRLRCGLFEVPSTFELAFHVAAACDHVTTLHVDLEELCGDGWYQTAMSDYIGAAAVLKDFTILHSRNNPCRHESEEDCAKARLVKALCSNESLEKICLKNLGLKRDELEAFANWVASSRRLHTNSEERSCEYKHLPRCLSRSLVDNYMALDTATDYGCSSEDAVAQAARFTNGHHDTGLFLAFELMARHPLLVERVQEMSSVSVDEAASMIRRSHMLRMHTELHGFMRIAGVVWHQMQCLEHTDGRVQLDSLNEYCWLHIRQYLKVADVRPQRR</sequence>
<dbReference type="EMBL" id="JABSTV010001249">
    <property type="protein sequence ID" value="KAH7961937.1"/>
    <property type="molecule type" value="Genomic_DNA"/>
</dbReference>
<reference evidence="1" key="1">
    <citation type="journal article" date="2020" name="Cell">
        <title>Large-Scale Comparative Analyses of Tick Genomes Elucidate Their Genetic Diversity and Vector Capacities.</title>
        <authorList>
            <consortium name="Tick Genome and Microbiome Consortium (TIGMIC)"/>
            <person name="Jia N."/>
            <person name="Wang J."/>
            <person name="Shi W."/>
            <person name="Du L."/>
            <person name="Sun Y."/>
            <person name="Zhan W."/>
            <person name="Jiang J.F."/>
            <person name="Wang Q."/>
            <person name="Zhang B."/>
            <person name="Ji P."/>
            <person name="Bell-Sakyi L."/>
            <person name="Cui X.M."/>
            <person name="Yuan T.T."/>
            <person name="Jiang B.G."/>
            <person name="Yang W.F."/>
            <person name="Lam T.T."/>
            <person name="Chang Q.C."/>
            <person name="Ding S.J."/>
            <person name="Wang X.J."/>
            <person name="Zhu J.G."/>
            <person name="Ruan X.D."/>
            <person name="Zhao L."/>
            <person name="Wei J.T."/>
            <person name="Ye R.Z."/>
            <person name="Que T.C."/>
            <person name="Du C.H."/>
            <person name="Zhou Y.H."/>
            <person name="Cheng J.X."/>
            <person name="Dai P.F."/>
            <person name="Guo W.B."/>
            <person name="Han X.H."/>
            <person name="Huang E.J."/>
            <person name="Li L.F."/>
            <person name="Wei W."/>
            <person name="Gao Y.C."/>
            <person name="Liu J.Z."/>
            <person name="Shao H.Z."/>
            <person name="Wang X."/>
            <person name="Wang C.C."/>
            <person name="Yang T.C."/>
            <person name="Huo Q.B."/>
            <person name="Li W."/>
            <person name="Chen H.Y."/>
            <person name="Chen S.E."/>
            <person name="Zhou L.G."/>
            <person name="Ni X.B."/>
            <person name="Tian J.H."/>
            <person name="Sheng Y."/>
            <person name="Liu T."/>
            <person name="Pan Y.S."/>
            <person name="Xia L.Y."/>
            <person name="Li J."/>
            <person name="Zhao F."/>
            <person name="Cao W.C."/>
        </authorList>
    </citation>
    <scope>NUCLEOTIDE SEQUENCE</scope>
    <source>
        <strain evidence="1">Rsan-2018</strain>
    </source>
</reference>
<proteinExistence type="predicted"/>
<organism evidence="1 2">
    <name type="scientific">Rhipicephalus sanguineus</name>
    <name type="common">Brown dog tick</name>
    <name type="synonym">Ixodes sanguineus</name>
    <dbReference type="NCBI Taxonomy" id="34632"/>
    <lineage>
        <taxon>Eukaryota</taxon>
        <taxon>Metazoa</taxon>
        <taxon>Ecdysozoa</taxon>
        <taxon>Arthropoda</taxon>
        <taxon>Chelicerata</taxon>
        <taxon>Arachnida</taxon>
        <taxon>Acari</taxon>
        <taxon>Parasitiformes</taxon>
        <taxon>Ixodida</taxon>
        <taxon>Ixodoidea</taxon>
        <taxon>Ixodidae</taxon>
        <taxon>Rhipicephalinae</taxon>
        <taxon>Rhipicephalus</taxon>
        <taxon>Rhipicephalus</taxon>
    </lineage>
</organism>
<evidence type="ECO:0000313" key="1">
    <source>
        <dbReference type="EMBL" id="KAH7961937.1"/>
    </source>
</evidence>
<dbReference type="Proteomes" id="UP000821837">
    <property type="component" value="Chromosome 3"/>
</dbReference>
<name>A0A9D4PZV7_RHISA</name>
<accession>A0A9D4PZV7</accession>
<gene>
    <name evidence="1" type="ORF">HPB52_013618</name>
</gene>
<keyword evidence="2" id="KW-1185">Reference proteome</keyword>
<evidence type="ECO:0000313" key="2">
    <source>
        <dbReference type="Proteomes" id="UP000821837"/>
    </source>
</evidence>
<reference evidence="1" key="2">
    <citation type="submission" date="2021-09" db="EMBL/GenBank/DDBJ databases">
        <authorList>
            <person name="Jia N."/>
            <person name="Wang J."/>
            <person name="Shi W."/>
            <person name="Du L."/>
            <person name="Sun Y."/>
            <person name="Zhan W."/>
            <person name="Jiang J."/>
            <person name="Wang Q."/>
            <person name="Zhang B."/>
            <person name="Ji P."/>
            <person name="Sakyi L.B."/>
            <person name="Cui X."/>
            <person name="Yuan T."/>
            <person name="Jiang B."/>
            <person name="Yang W."/>
            <person name="Lam T.T.-Y."/>
            <person name="Chang Q."/>
            <person name="Ding S."/>
            <person name="Wang X."/>
            <person name="Zhu J."/>
            <person name="Ruan X."/>
            <person name="Zhao L."/>
            <person name="Wei J."/>
            <person name="Que T."/>
            <person name="Du C."/>
            <person name="Cheng J."/>
            <person name="Dai P."/>
            <person name="Han X."/>
            <person name="Huang E."/>
            <person name="Gao Y."/>
            <person name="Liu J."/>
            <person name="Shao H."/>
            <person name="Ye R."/>
            <person name="Li L."/>
            <person name="Wei W."/>
            <person name="Wang X."/>
            <person name="Wang C."/>
            <person name="Huo Q."/>
            <person name="Li W."/>
            <person name="Guo W."/>
            <person name="Chen H."/>
            <person name="Chen S."/>
            <person name="Zhou L."/>
            <person name="Zhou L."/>
            <person name="Ni X."/>
            <person name="Tian J."/>
            <person name="Zhou Y."/>
            <person name="Sheng Y."/>
            <person name="Liu T."/>
            <person name="Pan Y."/>
            <person name="Xia L."/>
            <person name="Li J."/>
            <person name="Zhao F."/>
            <person name="Cao W."/>
        </authorList>
    </citation>
    <scope>NUCLEOTIDE SEQUENCE</scope>
    <source>
        <strain evidence="1">Rsan-2018</strain>
        <tissue evidence="1">Larvae</tissue>
    </source>
</reference>